<name>A0AAQ3RC23_9PEZI</name>
<dbReference type="AlphaFoldDB" id="A0AAQ3RC23"/>
<organism evidence="6 7">
    <name type="scientific">Acrodontium crateriforme</name>
    <dbReference type="NCBI Taxonomy" id="150365"/>
    <lineage>
        <taxon>Eukaryota</taxon>
        <taxon>Fungi</taxon>
        <taxon>Dikarya</taxon>
        <taxon>Ascomycota</taxon>
        <taxon>Pezizomycotina</taxon>
        <taxon>Dothideomycetes</taxon>
        <taxon>Dothideomycetidae</taxon>
        <taxon>Mycosphaerellales</taxon>
        <taxon>Teratosphaeriaceae</taxon>
        <taxon>Acrodontium</taxon>
    </lineage>
</organism>
<feature type="transmembrane region" description="Helical" evidence="5">
    <location>
        <begin position="169"/>
        <end position="190"/>
    </location>
</feature>
<proteinExistence type="predicted"/>
<reference evidence="6 7" key="1">
    <citation type="submission" date="2023-11" db="EMBL/GenBank/DDBJ databases">
        <title>An acidophilic fungus is an integral part of prey digestion in a carnivorous sundew plant.</title>
        <authorList>
            <person name="Tsai I.J."/>
        </authorList>
    </citation>
    <scope>NUCLEOTIDE SEQUENCE [LARGE SCALE GENOMIC DNA]</scope>
    <source>
        <strain evidence="6">169a</strain>
    </source>
</reference>
<dbReference type="PANTHER" id="PTHR42718">
    <property type="entry name" value="MAJOR FACILITATOR SUPERFAMILY MULTIDRUG TRANSPORTER MFSC"/>
    <property type="match status" value="1"/>
</dbReference>
<evidence type="ECO:0000256" key="2">
    <source>
        <dbReference type="ARBA" id="ARBA00022692"/>
    </source>
</evidence>
<evidence type="ECO:0008006" key="8">
    <source>
        <dbReference type="Google" id="ProtNLM"/>
    </source>
</evidence>
<dbReference type="GO" id="GO:0016020">
    <property type="term" value="C:membrane"/>
    <property type="evidence" value="ECO:0007669"/>
    <property type="project" value="UniProtKB-SubCell"/>
</dbReference>
<keyword evidence="2 5" id="KW-0812">Transmembrane</keyword>
<feature type="transmembrane region" description="Helical" evidence="5">
    <location>
        <begin position="232"/>
        <end position="252"/>
    </location>
</feature>
<keyword evidence="4 5" id="KW-0472">Membrane</keyword>
<comment type="subcellular location">
    <subcellularLocation>
        <location evidence="1">Membrane</location>
        <topology evidence="1">Multi-pass membrane protein</topology>
    </subcellularLocation>
</comment>
<feature type="transmembrane region" description="Helical" evidence="5">
    <location>
        <begin position="113"/>
        <end position="131"/>
    </location>
</feature>
<feature type="transmembrane region" description="Helical" evidence="5">
    <location>
        <begin position="282"/>
        <end position="302"/>
    </location>
</feature>
<accession>A0AAQ3RC23</accession>
<evidence type="ECO:0000313" key="7">
    <source>
        <dbReference type="Proteomes" id="UP001303373"/>
    </source>
</evidence>
<dbReference type="GO" id="GO:0022857">
    <property type="term" value="F:transmembrane transporter activity"/>
    <property type="evidence" value="ECO:0007669"/>
    <property type="project" value="InterPro"/>
</dbReference>
<sequence length="560" mass="59484">MAVSRGSVELTVLPMPENAFQPFARRPSVQSGISSIENTTTQKIVTQHDASTTTSLQPLQRVDSAATVVTSKTQTGFVIVSVTLITGISTLLNGLTTVALPTIAAELKIPHGLLLWPTSIQALTSGCTLLISGSIADALGARFMYLVGCVLQGSFILGCGLARTSTEIILFRGLSGIALSFCLPSAVSIITSTLVGKTRNMGFACMGGGQPIGFSIGLALGGVLTDSIGWRWGFYISAMLNVVVLVVAIWALPKSIDNPMAGDATKGTWASKLEQLRTEIDWVGALLASTSLAMLSFVFAAITGTTKEIARPYSIALLITAIALVPAFIFWVGRQERLGRPAIIPNSLWRNKTFTTICLAVFLTWGSFNALETVLTFYFQKVQNLSATQTSLRFLPAPISGAISNIAMGLIVHRVSANYLTVGGCMMSSIAPLIMVFATPTSSYWTSGFLANIFNPNGADSLFTVSNLLITSVFPSKTQALAGGVFNTVSQIGKSFGLALVAAIAASVTAKSQIEDKQSPEALLEGYRATFWYCFATVVVTVIICFWGLRRIGTVGHKRD</sequence>
<gene>
    <name evidence="6" type="ORF">R9X50_00719500</name>
</gene>
<evidence type="ECO:0000313" key="6">
    <source>
        <dbReference type="EMBL" id="WPH04306.1"/>
    </source>
</evidence>
<dbReference type="SUPFAM" id="SSF103473">
    <property type="entry name" value="MFS general substrate transporter"/>
    <property type="match status" value="1"/>
</dbReference>
<dbReference type="Gene3D" id="1.20.1250.20">
    <property type="entry name" value="MFS general substrate transporter like domains"/>
    <property type="match status" value="2"/>
</dbReference>
<feature type="transmembrane region" description="Helical" evidence="5">
    <location>
        <begin position="391"/>
        <end position="412"/>
    </location>
</feature>
<feature type="transmembrane region" description="Helical" evidence="5">
    <location>
        <begin position="354"/>
        <end position="379"/>
    </location>
</feature>
<feature type="transmembrane region" description="Helical" evidence="5">
    <location>
        <begin position="314"/>
        <end position="333"/>
    </location>
</feature>
<keyword evidence="7" id="KW-1185">Reference proteome</keyword>
<feature type="transmembrane region" description="Helical" evidence="5">
    <location>
        <begin position="77"/>
        <end position="101"/>
    </location>
</feature>
<keyword evidence="3 5" id="KW-1133">Transmembrane helix</keyword>
<feature type="transmembrane region" description="Helical" evidence="5">
    <location>
        <begin position="530"/>
        <end position="549"/>
    </location>
</feature>
<evidence type="ECO:0000256" key="1">
    <source>
        <dbReference type="ARBA" id="ARBA00004141"/>
    </source>
</evidence>
<feature type="transmembrane region" description="Helical" evidence="5">
    <location>
        <begin position="143"/>
        <end position="163"/>
    </location>
</feature>
<dbReference type="InterPro" id="IPR036259">
    <property type="entry name" value="MFS_trans_sf"/>
</dbReference>
<feature type="transmembrane region" description="Helical" evidence="5">
    <location>
        <begin position="419"/>
        <end position="438"/>
    </location>
</feature>
<feature type="transmembrane region" description="Helical" evidence="5">
    <location>
        <begin position="202"/>
        <end position="220"/>
    </location>
</feature>
<protein>
    <recommendedName>
        <fullName evidence="8">Major facilitator superfamily (MFS) profile domain-containing protein</fullName>
    </recommendedName>
</protein>
<evidence type="ECO:0000256" key="5">
    <source>
        <dbReference type="SAM" id="Phobius"/>
    </source>
</evidence>
<dbReference type="Proteomes" id="UP001303373">
    <property type="component" value="Chromosome 12"/>
</dbReference>
<dbReference type="EMBL" id="CP138591">
    <property type="protein sequence ID" value="WPH04306.1"/>
    <property type="molecule type" value="Genomic_DNA"/>
</dbReference>
<evidence type="ECO:0000256" key="3">
    <source>
        <dbReference type="ARBA" id="ARBA00022989"/>
    </source>
</evidence>
<dbReference type="Pfam" id="PF07690">
    <property type="entry name" value="MFS_1"/>
    <property type="match status" value="1"/>
</dbReference>
<dbReference type="InterPro" id="IPR011701">
    <property type="entry name" value="MFS"/>
</dbReference>
<evidence type="ECO:0000256" key="4">
    <source>
        <dbReference type="ARBA" id="ARBA00023136"/>
    </source>
</evidence>
<dbReference type="PANTHER" id="PTHR42718:SF27">
    <property type="entry name" value="TRANSPORTER, PUTATIVE-RELATED"/>
    <property type="match status" value="1"/>
</dbReference>